<evidence type="ECO:0000313" key="3">
    <source>
        <dbReference type="Proteomes" id="UP001154078"/>
    </source>
</evidence>
<gene>
    <name evidence="2" type="ORF">MELIAE_LOCUS12028</name>
</gene>
<organism evidence="2 3">
    <name type="scientific">Brassicogethes aeneus</name>
    <name type="common">Rape pollen beetle</name>
    <name type="synonym">Meligethes aeneus</name>
    <dbReference type="NCBI Taxonomy" id="1431903"/>
    <lineage>
        <taxon>Eukaryota</taxon>
        <taxon>Metazoa</taxon>
        <taxon>Ecdysozoa</taxon>
        <taxon>Arthropoda</taxon>
        <taxon>Hexapoda</taxon>
        <taxon>Insecta</taxon>
        <taxon>Pterygota</taxon>
        <taxon>Neoptera</taxon>
        <taxon>Endopterygota</taxon>
        <taxon>Coleoptera</taxon>
        <taxon>Polyphaga</taxon>
        <taxon>Cucujiformia</taxon>
        <taxon>Nitidulidae</taxon>
        <taxon>Meligethinae</taxon>
        <taxon>Brassicogethes</taxon>
    </lineage>
</organism>
<dbReference type="OrthoDB" id="7543230at2759"/>
<sequence length="143" mass="16275">MLTWQDLKSRTKTKAGHIKKHARGTGGGPPLEDKLATIEEEILDCVKIVSVEEHKKATESAVDFYFHFIEDPLTVPIKEMQFIIDLRVKVYQYLRKQSIKNVSLGGGLPVASTSGSQQPTKKNTIKKLLYWKELLLQKKKQII</sequence>
<accession>A0A9P0FQ27</accession>
<evidence type="ECO:0000313" key="2">
    <source>
        <dbReference type="EMBL" id="CAH0563021.1"/>
    </source>
</evidence>
<feature type="region of interest" description="Disordered" evidence="1">
    <location>
        <begin position="1"/>
        <end position="32"/>
    </location>
</feature>
<keyword evidence="3" id="KW-1185">Reference proteome</keyword>
<dbReference type="Proteomes" id="UP001154078">
    <property type="component" value="Chromosome 8"/>
</dbReference>
<dbReference type="AlphaFoldDB" id="A0A9P0FQ27"/>
<proteinExistence type="predicted"/>
<reference evidence="2" key="1">
    <citation type="submission" date="2021-12" db="EMBL/GenBank/DDBJ databases">
        <authorList>
            <person name="King R."/>
        </authorList>
    </citation>
    <scope>NUCLEOTIDE SEQUENCE</scope>
</reference>
<name>A0A9P0FQ27_BRAAE</name>
<protein>
    <submittedName>
        <fullName evidence="2">Uncharacterized protein</fullName>
    </submittedName>
</protein>
<evidence type="ECO:0000256" key="1">
    <source>
        <dbReference type="SAM" id="MobiDB-lite"/>
    </source>
</evidence>
<dbReference type="EMBL" id="OV121139">
    <property type="protein sequence ID" value="CAH0563021.1"/>
    <property type="molecule type" value="Genomic_DNA"/>
</dbReference>
<feature type="compositionally biased region" description="Basic residues" evidence="1">
    <location>
        <begin position="10"/>
        <end position="23"/>
    </location>
</feature>